<dbReference type="EMBL" id="DQWE01000057">
    <property type="protein sequence ID" value="HDI82417.1"/>
    <property type="molecule type" value="Genomic_DNA"/>
</dbReference>
<dbReference type="InterPro" id="IPR011991">
    <property type="entry name" value="ArsR-like_HTH"/>
</dbReference>
<feature type="domain" description="Transcription regulator TrmB N-terminal" evidence="1">
    <location>
        <begin position="27"/>
        <end position="93"/>
    </location>
</feature>
<sequence length="298" mass="35093">MLYINSMGKDRIMEDRMFDEYYKQMMELGMSENEAKIYMALLMKRELTAMEIHEFTGIPRTKVYEITKKLILKGMCIEKKMGKKKMYQAVDPERAFNNLILEFKSDLDKRIKLASSISESLRPLFSKGMENVDVSDYIEIITNAPSIHEKYVCLVKNTQFEMLGFVRPPYAYKGRVNRLDEQEDAEFEILKYGVTVRVLYEYKHEEDLEATYTHIKKCVAAGEKARVIEELPIKMYVFDRRYVLMALDDVKSSNKSLTMIVIEHPGLAKMAAMLFDYLWDQAKDYTYLKKVIKERKKN</sequence>
<protein>
    <submittedName>
        <fullName evidence="2">TrmB family transcriptional regulator</fullName>
    </submittedName>
</protein>
<comment type="caution">
    <text evidence="2">The sequence shown here is derived from an EMBL/GenBank/DDBJ whole genome shotgun (WGS) entry which is preliminary data.</text>
</comment>
<dbReference type="PANTHER" id="PTHR34293:SF1">
    <property type="entry name" value="HTH-TYPE TRANSCRIPTIONAL REGULATOR TRMBL2"/>
    <property type="match status" value="1"/>
</dbReference>
<dbReference type="Proteomes" id="UP000885847">
    <property type="component" value="Unassembled WGS sequence"/>
</dbReference>
<dbReference type="InterPro" id="IPR002831">
    <property type="entry name" value="Tscrpt_reg_TrmB_N"/>
</dbReference>
<name>A0A7C0VA26_UNCW3</name>
<dbReference type="AlphaFoldDB" id="A0A7C0VA26"/>
<dbReference type="InterPro" id="IPR051797">
    <property type="entry name" value="TrmB-like"/>
</dbReference>
<dbReference type="InterPro" id="IPR036388">
    <property type="entry name" value="WH-like_DNA-bd_sf"/>
</dbReference>
<dbReference type="SUPFAM" id="SSF46785">
    <property type="entry name" value="Winged helix' DNA-binding domain"/>
    <property type="match status" value="1"/>
</dbReference>
<dbReference type="Pfam" id="PF01978">
    <property type="entry name" value="TrmB"/>
    <property type="match status" value="1"/>
</dbReference>
<evidence type="ECO:0000313" key="2">
    <source>
        <dbReference type="EMBL" id="HDI82417.1"/>
    </source>
</evidence>
<evidence type="ECO:0000259" key="1">
    <source>
        <dbReference type="Pfam" id="PF01978"/>
    </source>
</evidence>
<dbReference type="InterPro" id="IPR036390">
    <property type="entry name" value="WH_DNA-bd_sf"/>
</dbReference>
<gene>
    <name evidence="2" type="ORF">ENF18_01325</name>
</gene>
<dbReference type="Gene3D" id="1.10.10.10">
    <property type="entry name" value="Winged helix-like DNA-binding domain superfamily/Winged helix DNA-binding domain"/>
    <property type="match status" value="1"/>
</dbReference>
<dbReference type="CDD" id="cd00090">
    <property type="entry name" value="HTH_ARSR"/>
    <property type="match status" value="1"/>
</dbReference>
<dbReference type="PANTHER" id="PTHR34293">
    <property type="entry name" value="HTH-TYPE TRANSCRIPTIONAL REGULATOR TRMBL2"/>
    <property type="match status" value="1"/>
</dbReference>
<accession>A0A7C0VA26</accession>
<dbReference type="Gene3D" id="3.30.870.10">
    <property type="entry name" value="Endonuclease Chain A"/>
    <property type="match status" value="1"/>
</dbReference>
<proteinExistence type="predicted"/>
<reference evidence="2" key="1">
    <citation type="journal article" date="2020" name="mSystems">
        <title>Genome- and Community-Level Interaction Insights into Carbon Utilization and Element Cycling Functions of Hydrothermarchaeota in Hydrothermal Sediment.</title>
        <authorList>
            <person name="Zhou Z."/>
            <person name="Liu Y."/>
            <person name="Xu W."/>
            <person name="Pan J."/>
            <person name="Luo Z.H."/>
            <person name="Li M."/>
        </authorList>
    </citation>
    <scope>NUCLEOTIDE SEQUENCE [LARGE SCALE GENOMIC DNA]</scope>
    <source>
        <strain evidence="2">HyVt-102</strain>
    </source>
</reference>
<organism evidence="2">
    <name type="scientific">candidate division WOR-3 bacterium</name>
    <dbReference type="NCBI Taxonomy" id="2052148"/>
    <lineage>
        <taxon>Bacteria</taxon>
        <taxon>Bacteria division WOR-3</taxon>
    </lineage>
</organism>